<dbReference type="GO" id="GO:0000981">
    <property type="term" value="F:DNA-binding transcription factor activity, RNA polymerase II-specific"/>
    <property type="evidence" value="ECO:0007669"/>
    <property type="project" value="TreeGrafter"/>
</dbReference>
<keyword evidence="5" id="KW-0804">Transcription</keyword>
<dbReference type="AlphaFoldDB" id="A0A4U5MQA4"/>
<dbReference type="Proteomes" id="UP000298663">
    <property type="component" value="Unassembled WGS sequence"/>
</dbReference>
<evidence type="ECO:0000313" key="9">
    <source>
        <dbReference type="EMBL" id="TKR71827.1"/>
    </source>
</evidence>
<evidence type="ECO:0000256" key="5">
    <source>
        <dbReference type="ARBA" id="ARBA00023163"/>
    </source>
</evidence>
<keyword evidence="4" id="KW-0238">DNA-binding</keyword>
<sequence length="246" mass="26336">MSAPTNLSAFLSSISTEQFAALSAALEKEAAQQASSVMPLSPLTGLAKVKKEAVPVSPEAATAEISNKVPDDSTTQDLLAAIGSHRNEDGELTGAKEIKEEAPEMTTVDSEEDVPKTPKRRAEDDSKASEAKKVRSNIEESSLQHTDTSGSGPSIANTPILNGVINNESLAKLLLQNFHNQNFSSLLEPSAESSTKFTEVPSRLSLLTSSTKHVMSVDEVRRRIDGAENFNLSLLGSLFRRAKTQT</sequence>
<dbReference type="GO" id="GO:0042127">
    <property type="term" value="P:regulation of cell population proliferation"/>
    <property type="evidence" value="ECO:0007669"/>
    <property type="project" value="TreeGrafter"/>
</dbReference>
<organism evidence="9 10">
    <name type="scientific">Steinernema carpocapsae</name>
    <name type="common">Entomopathogenic nematode</name>
    <dbReference type="NCBI Taxonomy" id="34508"/>
    <lineage>
        <taxon>Eukaryota</taxon>
        <taxon>Metazoa</taxon>
        <taxon>Ecdysozoa</taxon>
        <taxon>Nematoda</taxon>
        <taxon>Chromadorea</taxon>
        <taxon>Rhabditida</taxon>
        <taxon>Tylenchina</taxon>
        <taxon>Panagrolaimomorpha</taxon>
        <taxon>Strongyloidoidea</taxon>
        <taxon>Steinernematidae</taxon>
        <taxon>Steinernema</taxon>
    </lineage>
</organism>
<dbReference type="GO" id="GO:0000977">
    <property type="term" value="F:RNA polymerase II transcription regulatory region sequence-specific DNA binding"/>
    <property type="evidence" value="ECO:0007669"/>
    <property type="project" value="TreeGrafter"/>
</dbReference>
<evidence type="ECO:0000313" key="10">
    <source>
        <dbReference type="Proteomes" id="UP000298663"/>
    </source>
</evidence>
<dbReference type="EMBL" id="AZBU02000006">
    <property type="protein sequence ID" value="TKR71827.1"/>
    <property type="molecule type" value="Genomic_DNA"/>
</dbReference>
<feature type="domain" description="Transcription factor AP-2 C-terminal" evidence="8">
    <location>
        <begin position="197"/>
        <end position="245"/>
    </location>
</feature>
<evidence type="ECO:0000256" key="3">
    <source>
        <dbReference type="ARBA" id="ARBA00023015"/>
    </source>
</evidence>
<evidence type="ECO:0000256" key="6">
    <source>
        <dbReference type="ARBA" id="ARBA00023242"/>
    </source>
</evidence>
<feature type="compositionally biased region" description="Basic and acidic residues" evidence="7">
    <location>
        <begin position="85"/>
        <end position="102"/>
    </location>
</feature>
<reference evidence="9 10" key="1">
    <citation type="journal article" date="2015" name="Genome Biol.">
        <title>Comparative genomics of Steinernema reveals deeply conserved gene regulatory networks.</title>
        <authorList>
            <person name="Dillman A.R."/>
            <person name="Macchietto M."/>
            <person name="Porter C.F."/>
            <person name="Rogers A."/>
            <person name="Williams B."/>
            <person name="Antoshechkin I."/>
            <person name="Lee M.M."/>
            <person name="Goodwin Z."/>
            <person name="Lu X."/>
            <person name="Lewis E.E."/>
            <person name="Goodrich-Blair H."/>
            <person name="Stock S.P."/>
            <person name="Adams B.J."/>
            <person name="Sternberg P.W."/>
            <person name="Mortazavi A."/>
        </authorList>
    </citation>
    <scope>NUCLEOTIDE SEQUENCE [LARGE SCALE GENOMIC DNA]</scope>
    <source>
        <strain evidence="9 10">ALL</strain>
    </source>
</reference>
<comment type="subcellular location">
    <subcellularLocation>
        <location evidence="1">Nucleus</location>
    </subcellularLocation>
</comment>
<evidence type="ECO:0000256" key="2">
    <source>
        <dbReference type="ARBA" id="ARBA00007770"/>
    </source>
</evidence>
<dbReference type="PANTHER" id="PTHR10812">
    <property type="entry name" value="TRANSCRIPTION FACTOR AP-2"/>
    <property type="match status" value="1"/>
</dbReference>
<keyword evidence="3" id="KW-0805">Transcription regulation</keyword>
<dbReference type="InterPro" id="IPR013854">
    <property type="entry name" value="TF_AP2_C"/>
</dbReference>
<keyword evidence="10" id="KW-1185">Reference proteome</keyword>
<reference evidence="9 10" key="2">
    <citation type="journal article" date="2019" name="G3 (Bethesda)">
        <title>Hybrid Assembly of the Genome of the Entomopathogenic Nematode Steinernema carpocapsae Identifies the X-Chromosome.</title>
        <authorList>
            <person name="Serra L."/>
            <person name="Macchietto M."/>
            <person name="Macias-Munoz A."/>
            <person name="McGill C.J."/>
            <person name="Rodriguez I.M."/>
            <person name="Rodriguez B."/>
            <person name="Murad R."/>
            <person name="Mortazavi A."/>
        </authorList>
    </citation>
    <scope>NUCLEOTIDE SEQUENCE [LARGE SCALE GENOMIC DNA]</scope>
    <source>
        <strain evidence="9 10">ALL</strain>
    </source>
</reference>
<proteinExistence type="inferred from homology"/>
<feature type="compositionally biased region" description="Polar residues" evidence="7">
    <location>
        <begin position="139"/>
        <end position="155"/>
    </location>
</feature>
<accession>A0A4U5MQA4</accession>
<comment type="similarity">
    <text evidence="2">Belongs to the AP-2 family.</text>
</comment>
<dbReference type="GO" id="GO:0005634">
    <property type="term" value="C:nucleus"/>
    <property type="evidence" value="ECO:0007669"/>
    <property type="project" value="UniProtKB-SubCell"/>
</dbReference>
<dbReference type="PANTHER" id="PTHR10812:SF17">
    <property type="entry name" value="TRANSCRIPTION FACTOR AP-2, ISOFORM D"/>
    <property type="match status" value="1"/>
</dbReference>
<comment type="caution">
    <text evidence="9">The sequence shown here is derived from an EMBL/GenBank/DDBJ whole genome shotgun (WGS) entry which is preliminary data.</text>
</comment>
<evidence type="ECO:0000256" key="7">
    <source>
        <dbReference type="SAM" id="MobiDB-lite"/>
    </source>
</evidence>
<evidence type="ECO:0000259" key="8">
    <source>
        <dbReference type="Pfam" id="PF03299"/>
    </source>
</evidence>
<evidence type="ECO:0000256" key="4">
    <source>
        <dbReference type="ARBA" id="ARBA00023125"/>
    </source>
</evidence>
<dbReference type="Pfam" id="PF03299">
    <property type="entry name" value="TF_AP-2"/>
    <property type="match status" value="1"/>
</dbReference>
<feature type="region of interest" description="Disordered" evidence="7">
    <location>
        <begin position="82"/>
        <end position="155"/>
    </location>
</feature>
<evidence type="ECO:0000256" key="1">
    <source>
        <dbReference type="ARBA" id="ARBA00004123"/>
    </source>
</evidence>
<feature type="compositionally biased region" description="Basic and acidic residues" evidence="7">
    <location>
        <begin position="113"/>
        <end position="138"/>
    </location>
</feature>
<keyword evidence="6" id="KW-0539">Nucleus</keyword>
<dbReference type="InterPro" id="IPR004979">
    <property type="entry name" value="TF_AP2"/>
</dbReference>
<protein>
    <recommendedName>
        <fullName evidence="8">Transcription factor AP-2 C-terminal domain-containing protein</fullName>
    </recommendedName>
</protein>
<gene>
    <name evidence="9" type="ORF">L596_019363</name>
</gene>
<name>A0A4U5MQA4_STECR</name>